<reference evidence="1 2" key="1">
    <citation type="journal article" date="2009" name="Stand. Genomic Sci.">
        <title>Complete genome sequence of Kytococcus sedentarius type strain (541).</title>
        <authorList>
            <person name="Sims D."/>
            <person name="Brettin T."/>
            <person name="Detter J.C."/>
            <person name="Han C."/>
            <person name="Lapidus A."/>
            <person name="Copeland A."/>
            <person name="Glavina Del Rio T."/>
            <person name="Nolan M."/>
            <person name="Chen F."/>
            <person name="Lucas S."/>
            <person name="Tice H."/>
            <person name="Cheng J.F."/>
            <person name="Bruce D."/>
            <person name="Goodwin L."/>
            <person name="Pitluck S."/>
            <person name="Ovchinnikova G."/>
            <person name="Pati A."/>
            <person name="Ivanova N."/>
            <person name="Mavrommatis K."/>
            <person name="Chen A."/>
            <person name="Palaniappan K."/>
            <person name="D'haeseleer P."/>
            <person name="Chain P."/>
            <person name="Bristow J."/>
            <person name="Eisen J.A."/>
            <person name="Markowitz V."/>
            <person name="Hugenholtz P."/>
            <person name="Schneider S."/>
            <person name="Goker M."/>
            <person name="Pukall R."/>
            <person name="Kyrpides N.C."/>
            <person name="Klenk H.P."/>
        </authorList>
    </citation>
    <scope>NUCLEOTIDE SEQUENCE [LARGE SCALE GENOMIC DNA]</scope>
    <source>
        <strain evidence="2">ATCC 14392 / DSM 20547 / JCM 11482 / CCUG 33030 / NBRC 15357 / NCTC 11040 / CCM 314 / 541</strain>
    </source>
</reference>
<dbReference type="EMBL" id="CP001686">
    <property type="protein sequence ID" value="ACV05242.1"/>
    <property type="molecule type" value="Genomic_DNA"/>
</dbReference>
<dbReference type="KEGG" id="kse:Ksed_01530"/>
<gene>
    <name evidence="1" type="ordered locus">Ksed_01530</name>
</gene>
<dbReference type="Proteomes" id="UP000006666">
    <property type="component" value="Chromosome"/>
</dbReference>
<protein>
    <submittedName>
        <fullName evidence="1">Uncharacterized protein</fullName>
    </submittedName>
</protein>
<dbReference type="HOGENOM" id="CLU_2935573_0_0_11"/>
<organism evidence="1 2">
    <name type="scientific">Kytococcus sedentarius (strain ATCC 14392 / DSM 20547 / JCM 11482 / CCUG 33030 / NBRC 15357 / NCTC 11040 / CCM 314 / 541)</name>
    <name type="common">Micrococcus sedentarius</name>
    <dbReference type="NCBI Taxonomy" id="478801"/>
    <lineage>
        <taxon>Bacteria</taxon>
        <taxon>Bacillati</taxon>
        <taxon>Actinomycetota</taxon>
        <taxon>Actinomycetes</taxon>
        <taxon>Micrococcales</taxon>
        <taxon>Kytococcaceae</taxon>
        <taxon>Kytococcus</taxon>
    </lineage>
</organism>
<evidence type="ECO:0000313" key="1">
    <source>
        <dbReference type="EMBL" id="ACV05242.1"/>
    </source>
</evidence>
<evidence type="ECO:0000313" key="2">
    <source>
        <dbReference type="Proteomes" id="UP000006666"/>
    </source>
</evidence>
<sequence length="60" mass="6482">MFFRLTGPGLEDDGGLKPDQHLDVIGDDAWIVTEGEEQSRQVACPALGAALEDPFEGHTE</sequence>
<dbReference type="RefSeq" id="WP_012801661.1">
    <property type="nucleotide sequence ID" value="NC_013169.1"/>
</dbReference>
<keyword evidence="2" id="KW-1185">Reference proteome</keyword>
<name>C7NJ17_KYTSD</name>
<accession>C7NJ17</accession>
<proteinExistence type="predicted"/>
<dbReference type="AlphaFoldDB" id="C7NJ17"/>